<dbReference type="InterPro" id="IPR000719">
    <property type="entry name" value="Prot_kinase_dom"/>
</dbReference>
<evidence type="ECO:0000313" key="8">
    <source>
        <dbReference type="EMBL" id="GAA4158774.1"/>
    </source>
</evidence>
<dbReference type="SMART" id="SM00220">
    <property type="entry name" value="S_TKc"/>
    <property type="match status" value="1"/>
</dbReference>
<evidence type="ECO:0000256" key="6">
    <source>
        <dbReference type="ARBA" id="ARBA00022840"/>
    </source>
</evidence>
<protein>
    <recommendedName>
        <fullName evidence="1">non-specific serine/threonine protein kinase</fullName>
        <ecNumber evidence="1">2.7.11.1</ecNumber>
    </recommendedName>
</protein>
<reference evidence="8" key="1">
    <citation type="journal article" date="2014" name="Int. J. Syst. Evol. Microbiol.">
        <title>Complete genome of a new Firmicutes species belonging to the dominant human colonic microbiota ('Ruminococcus bicirculans') reveals two chromosomes and a selective capacity to utilize plant glucans.</title>
        <authorList>
            <consortium name="NISC Comparative Sequencing Program"/>
            <person name="Wegmann U."/>
            <person name="Louis P."/>
            <person name="Goesmann A."/>
            <person name="Henrissat B."/>
            <person name="Duncan S.H."/>
            <person name="Flint H.J."/>
        </authorList>
    </citation>
    <scope>NUCLEOTIDE SEQUENCE</scope>
    <source>
        <strain evidence="8">JCM 17590</strain>
    </source>
</reference>
<accession>A0ABP7ZIF5</accession>
<organism evidence="8 9">
    <name type="scientific">Gryllotalpicola daejeonensis</name>
    <dbReference type="NCBI Taxonomy" id="993087"/>
    <lineage>
        <taxon>Bacteria</taxon>
        <taxon>Bacillati</taxon>
        <taxon>Actinomycetota</taxon>
        <taxon>Actinomycetes</taxon>
        <taxon>Micrococcales</taxon>
        <taxon>Microbacteriaceae</taxon>
        <taxon>Gryllotalpicola</taxon>
    </lineage>
</organism>
<evidence type="ECO:0000256" key="3">
    <source>
        <dbReference type="ARBA" id="ARBA00022679"/>
    </source>
</evidence>
<dbReference type="PANTHER" id="PTHR43289:SF6">
    <property type="entry name" value="SERINE_THREONINE-PROTEIN KINASE NEKL-3"/>
    <property type="match status" value="1"/>
</dbReference>
<feature type="domain" description="Protein kinase" evidence="7">
    <location>
        <begin position="18"/>
        <end position="279"/>
    </location>
</feature>
<evidence type="ECO:0000256" key="1">
    <source>
        <dbReference type="ARBA" id="ARBA00012513"/>
    </source>
</evidence>
<dbReference type="RefSeq" id="WP_344790856.1">
    <property type="nucleotide sequence ID" value="NZ_BAABBV010000001.1"/>
</dbReference>
<dbReference type="EMBL" id="BAABBV010000001">
    <property type="protein sequence ID" value="GAA4158774.1"/>
    <property type="molecule type" value="Genomic_DNA"/>
</dbReference>
<keyword evidence="9" id="KW-1185">Reference proteome</keyword>
<dbReference type="SUPFAM" id="SSF56112">
    <property type="entry name" value="Protein kinase-like (PK-like)"/>
    <property type="match status" value="1"/>
</dbReference>
<keyword evidence="6" id="KW-0067">ATP-binding</keyword>
<keyword evidence="2" id="KW-0723">Serine/threonine-protein kinase</keyword>
<dbReference type="Gene3D" id="3.30.200.20">
    <property type="entry name" value="Phosphorylase Kinase, domain 1"/>
    <property type="match status" value="1"/>
</dbReference>
<dbReference type="EC" id="2.7.11.1" evidence="1"/>
<sequence>MNALDEPENRSMVIGGRYSVREALGRGGAATVYRAVDLKLDREVALKIFASDDVTGTDQERRDRRTREICLLARANHPNLVTLFDADWDAEHSGNGYLVMELVRGLTLRRRLDVRGPEPALAAQLAIELGAALAYLHDDGIIHRDLKPENILLAAGHGGSVTTKLVDFGIAQLLGDERLTADRSILGTAAYLAPEQVAGEGAVPASDIYALGLVLLESLTGRRSFPGGAVEAAVARMTQNPPLPAGLHLQWRELLTAMTAREPGDRPTAAQVAETAASLPRDLILRPEPEAITELLPVA</sequence>
<name>A0ABP7ZIF5_9MICO</name>
<dbReference type="InterPro" id="IPR011009">
    <property type="entry name" value="Kinase-like_dom_sf"/>
</dbReference>
<dbReference type="PROSITE" id="PS00108">
    <property type="entry name" value="PROTEIN_KINASE_ST"/>
    <property type="match status" value="1"/>
</dbReference>
<dbReference type="CDD" id="cd14014">
    <property type="entry name" value="STKc_PknB_like"/>
    <property type="match status" value="1"/>
</dbReference>
<dbReference type="InterPro" id="IPR008271">
    <property type="entry name" value="Ser/Thr_kinase_AS"/>
</dbReference>
<dbReference type="PANTHER" id="PTHR43289">
    <property type="entry name" value="MITOGEN-ACTIVATED PROTEIN KINASE KINASE KINASE 20-RELATED"/>
    <property type="match status" value="1"/>
</dbReference>
<dbReference type="PROSITE" id="PS50011">
    <property type="entry name" value="PROTEIN_KINASE_DOM"/>
    <property type="match status" value="1"/>
</dbReference>
<evidence type="ECO:0000259" key="7">
    <source>
        <dbReference type="PROSITE" id="PS50011"/>
    </source>
</evidence>
<keyword evidence="4" id="KW-0547">Nucleotide-binding</keyword>
<dbReference type="Proteomes" id="UP001415169">
    <property type="component" value="Unassembled WGS sequence"/>
</dbReference>
<gene>
    <name evidence="8" type="ORF">GCM10022286_12180</name>
</gene>
<evidence type="ECO:0000256" key="5">
    <source>
        <dbReference type="ARBA" id="ARBA00022777"/>
    </source>
</evidence>
<evidence type="ECO:0000256" key="4">
    <source>
        <dbReference type="ARBA" id="ARBA00022741"/>
    </source>
</evidence>
<dbReference type="Gene3D" id="1.10.510.10">
    <property type="entry name" value="Transferase(Phosphotransferase) domain 1"/>
    <property type="match status" value="1"/>
</dbReference>
<evidence type="ECO:0000313" key="9">
    <source>
        <dbReference type="Proteomes" id="UP001415169"/>
    </source>
</evidence>
<evidence type="ECO:0000256" key="2">
    <source>
        <dbReference type="ARBA" id="ARBA00022527"/>
    </source>
</evidence>
<reference evidence="8" key="2">
    <citation type="submission" date="2023-12" db="EMBL/GenBank/DDBJ databases">
        <authorList>
            <person name="Sun Q."/>
            <person name="Inoue M."/>
        </authorList>
    </citation>
    <scope>NUCLEOTIDE SEQUENCE</scope>
    <source>
        <strain evidence="8">JCM 17590</strain>
    </source>
</reference>
<dbReference type="Pfam" id="PF00069">
    <property type="entry name" value="Pkinase"/>
    <property type="match status" value="1"/>
</dbReference>
<proteinExistence type="predicted"/>
<keyword evidence="5" id="KW-0418">Kinase</keyword>
<keyword evidence="3" id="KW-0808">Transferase</keyword>
<comment type="caution">
    <text evidence="8">The sequence shown here is derived from an EMBL/GenBank/DDBJ whole genome shotgun (WGS) entry which is preliminary data.</text>
</comment>